<dbReference type="STRING" id="1514105.AOC36_03085"/>
<dbReference type="AlphaFoldDB" id="A0A109UGP8"/>
<gene>
    <name evidence="2" type="ORF">AOC36_03085</name>
</gene>
<dbReference type="PANTHER" id="PTHR39173:SF1">
    <property type="entry name" value="ACETYLTRANSFERASE"/>
    <property type="match status" value="1"/>
</dbReference>
<name>A0A109UGP8_9FIRM</name>
<evidence type="ECO:0000259" key="1">
    <source>
        <dbReference type="PROSITE" id="PS51186"/>
    </source>
</evidence>
<protein>
    <recommendedName>
        <fullName evidence="1">N-acetyltransferase domain-containing protein</fullName>
    </recommendedName>
</protein>
<proteinExistence type="predicted"/>
<dbReference type="Proteomes" id="UP000063781">
    <property type="component" value="Chromosome"/>
</dbReference>
<dbReference type="Pfam" id="PF13302">
    <property type="entry name" value="Acetyltransf_3"/>
    <property type="match status" value="1"/>
</dbReference>
<dbReference type="PANTHER" id="PTHR39173">
    <property type="entry name" value="ACETYLTRANSFERASE"/>
    <property type="match status" value="1"/>
</dbReference>
<keyword evidence="3" id="KW-1185">Reference proteome</keyword>
<dbReference type="PROSITE" id="PS51186">
    <property type="entry name" value="GNAT"/>
    <property type="match status" value="1"/>
</dbReference>
<dbReference type="CDD" id="cd04301">
    <property type="entry name" value="NAT_SF"/>
    <property type="match status" value="1"/>
</dbReference>
<organism evidence="2 3">
    <name type="scientific">Erysipelothrix larvae</name>
    <dbReference type="NCBI Taxonomy" id="1514105"/>
    <lineage>
        <taxon>Bacteria</taxon>
        <taxon>Bacillati</taxon>
        <taxon>Bacillota</taxon>
        <taxon>Erysipelotrichia</taxon>
        <taxon>Erysipelotrichales</taxon>
        <taxon>Erysipelotrichaceae</taxon>
        <taxon>Erysipelothrix</taxon>
    </lineage>
</organism>
<dbReference type="OrthoDB" id="9797989at2"/>
<dbReference type="KEGG" id="erl:AOC36_03085"/>
<evidence type="ECO:0000313" key="2">
    <source>
        <dbReference type="EMBL" id="AMC93002.1"/>
    </source>
</evidence>
<reference evidence="2 3" key="1">
    <citation type="submission" date="2015-10" db="EMBL/GenBank/DDBJ databases">
        <title>Erysipelothrix larvae sp. LV19 isolated from the larval gut of the rhinoceros beetle, Trypoxylus dichotomus.</title>
        <authorList>
            <person name="Lim S."/>
            <person name="Kim B.-C."/>
        </authorList>
    </citation>
    <scope>NUCLEOTIDE SEQUENCE [LARGE SCALE GENOMIC DNA]</scope>
    <source>
        <strain evidence="2 3">LV19</strain>
    </source>
</reference>
<dbReference type="EMBL" id="CP013213">
    <property type="protein sequence ID" value="AMC93002.1"/>
    <property type="molecule type" value="Genomic_DNA"/>
</dbReference>
<dbReference type="GO" id="GO:0016747">
    <property type="term" value="F:acyltransferase activity, transferring groups other than amino-acyl groups"/>
    <property type="evidence" value="ECO:0007669"/>
    <property type="project" value="InterPro"/>
</dbReference>
<dbReference type="SUPFAM" id="SSF55729">
    <property type="entry name" value="Acyl-CoA N-acyltransferases (Nat)"/>
    <property type="match status" value="1"/>
</dbReference>
<dbReference type="InterPro" id="IPR016181">
    <property type="entry name" value="Acyl_CoA_acyltransferase"/>
</dbReference>
<evidence type="ECO:0000313" key="3">
    <source>
        <dbReference type="Proteomes" id="UP000063781"/>
    </source>
</evidence>
<dbReference type="Gene3D" id="3.40.630.30">
    <property type="match status" value="1"/>
</dbReference>
<dbReference type="RefSeq" id="WP_067631367.1">
    <property type="nucleotide sequence ID" value="NZ_CP013213.1"/>
</dbReference>
<feature type="domain" description="N-acetyltransferase" evidence="1">
    <location>
        <begin position="27"/>
        <end position="171"/>
    </location>
</feature>
<sequence length="171" mass="19475">MVKLIKLSSDYTKQIQDYKDAFNKRNESIHGCAGINHFPHVTDWIAQSLRDEHQDTVQPGFVPAFTYCLVDMKDQSLVGIVNIRTQLNESLRNFGGHIGYSIHPDKRGQGYGKLMLHLALEKCKTYGICDVLVTANDTNIASIKVIEGCGGQFENILFEEDTPIRRYWFHL</sequence>
<dbReference type="InterPro" id="IPR000182">
    <property type="entry name" value="GNAT_dom"/>
</dbReference>
<accession>A0A109UGP8</accession>